<evidence type="ECO:0000313" key="1">
    <source>
        <dbReference type="EMBL" id="KAK3723671.1"/>
    </source>
</evidence>
<name>A0ACC3NVE2_9PEZI</name>
<accession>A0ACC3NVE2</accession>
<reference evidence="1" key="1">
    <citation type="submission" date="2023-07" db="EMBL/GenBank/DDBJ databases">
        <title>Black Yeasts Isolated from many extreme environments.</title>
        <authorList>
            <person name="Coleine C."/>
            <person name="Stajich J.E."/>
            <person name="Selbmann L."/>
        </authorList>
    </citation>
    <scope>NUCLEOTIDE SEQUENCE</scope>
    <source>
        <strain evidence="1">CCFEE 5714</strain>
    </source>
</reference>
<gene>
    <name evidence="1" type="ORF">LTR37_001552</name>
</gene>
<comment type="caution">
    <text evidence="1">The sequence shown here is derived from an EMBL/GenBank/DDBJ whole genome shotgun (WGS) entry which is preliminary data.</text>
</comment>
<dbReference type="Proteomes" id="UP001281147">
    <property type="component" value="Unassembled WGS sequence"/>
</dbReference>
<sequence>MFFGAPTCDGKRRKLSVDISTVDLARAFDTDEVLQSLVTKTNSDGLLPMLARAHNGHFQARRPPQAPHLLALPPTARQKIWQLVLGRPEPIIVSARDSQQCALLLTCRDIRKEARPIFYRENNFELQVYDFNVMVLQPWCKKYDCIMDVGVAIISCMQEEVSTYYSVKPDAKMSSAQKTMVVYVDAYLKNMAMDEVCHGNCSWSTEYSPDWNNLVDWLKLYREGKLNAYHIQDRASRAEAALLAVFDMVRDFRKQSWDTVEMMLPGLRKLLYAADRRWGVGTGGFETPPDMDSETESNA</sequence>
<organism evidence="1 2">
    <name type="scientific">Vermiconidia calcicola</name>
    <dbReference type="NCBI Taxonomy" id="1690605"/>
    <lineage>
        <taxon>Eukaryota</taxon>
        <taxon>Fungi</taxon>
        <taxon>Dikarya</taxon>
        <taxon>Ascomycota</taxon>
        <taxon>Pezizomycotina</taxon>
        <taxon>Dothideomycetes</taxon>
        <taxon>Dothideomycetidae</taxon>
        <taxon>Mycosphaerellales</taxon>
        <taxon>Extremaceae</taxon>
        <taxon>Vermiconidia</taxon>
    </lineage>
</organism>
<dbReference type="EMBL" id="JAUTXU010000008">
    <property type="protein sequence ID" value="KAK3723671.1"/>
    <property type="molecule type" value="Genomic_DNA"/>
</dbReference>
<evidence type="ECO:0000313" key="2">
    <source>
        <dbReference type="Proteomes" id="UP001281147"/>
    </source>
</evidence>
<protein>
    <submittedName>
        <fullName evidence="1">Uncharacterized protein</fullName>
    </submittedName>
</protein>
<keyword evidence="2" id="KW-1185">Reference proteome</keyword>
<proteinExistence type="predicted"/>